<evidence type="ECO:0000313" key="2">
    <source>
        <dbReference type="EMBL" id="UUX49247.1"/>
    </source>
</evidence>
<reference evidence="2" key="1">
    <citation type="submission" date="2022-08" db="EMBL/GenBank/DDBJ databases">
        <title>Nisaea acidiphila sp. nov., isolated from a marine algal debris and emended description of the genus Nisaea Urios et al. 2008.</title>
        <authorList>
            <person name="Kwon K."/>
        </authorList>
    </citation>
    <scope>NUCLEOTIDE SEQUENCE</scope>
    <source>
        <strain evidence="2">MEBiC11861</strain>
    </source>
</reference>
<dbReference type="Gene3D" id="3.10.450.50">
    <property type="match status" value="1"/>
</dbReference>
<evidence type="ECO:0000313" key="3">
    <source>
        <dbReference type="Proteomes" id="UP001060336"/>
    </source>
</evidence>
<dbReference type="EMBL" id="CP102480">
    <property type="protein sequence ID" value="UUX49247.1"/>
    <property type="molecule type" value="Genomic_DNA"/>
</dbReference>
<name>A0A9J7APV0_9PROT</name>
<dbReference type="SUPFAM" id="SSF54427">
    <property type="entry name" value="NTF2-like"/>
    <property type="match status" value="1"/>
</dbReference>
<protein>
    <submittedName>
        <fullName evidence="2">Nuclear transport factor 2 family protein</fullName>
    </submittedName>
</protein>
<gene>
    <name evidence="2" type="ORF">NUH88_17820</name>
</gene>
<accession>A0A9J7APV0</accession>
<dbReference type="Proteomes" id="UP001060336">
    <property type="component" value="Chromosome"/>
</dbReference>
<feature type="domain" description="SnoaL-like" evidence="1">
    <location>
        <begin position="14"/>
        <end position="117"/>
    </location>
</feature>
<dbReference type="RefSeq" id="WP_257767796.1">
    <property type="nucleotide sequence ID" value="NZ_CP102480.1"/>
</dbReference>
<dbReference type="AlphaFoldDB" id="A0A9J7APV0"/>
<keyword evidence="3" id="KW-1185">Reference proteome</keyword>
<organism evidence="2 3">
    <name type="scientific">Nisaea acidiphila</name>
    <dbReference type="NCBI Taxonomy" id="1862145"/>
    <lineage>
        <taxon>Bacteria</taxon>
        <taxon>Pseudomonadati</taxon>
        <taxon>Pseudomonadota</taxon>
        <taxon>Alphaproteobacteria</taxon>
        <taxon>Rhodospirillales</taxon>
        <taxon>Thalassobaculaceae</taxon>
        <taxon>Nisaea</taxon>
    </lineage>
</organism>
<proteinExistence type="predicted"/>
<dbReference type="Pfam" id="PF12680">
    <property type="entry name" value="SnoaL_2"/>
    <property type="match status" value="1"/>
</dbReference>
<dbReference type="KEGG" id="naci:NUH88_17820"/>
<dbReference type="InterPro" id="IPR032710">
    <property type="entry name" value="NTF2-like_dom_sf"/>
</dbReference>
<evidence type="ECO:0000259" key="1">
    <source>
        <dbReference type="Pfam" id="PF12680"/>
    </source>
</evidence>
<dbReference type="InterPro" id="IPR037401">
    <property type="entry name" value="SnoaL-like"/>
</dbReference>
<sequence>MATDDELQTVRDMVEKFLETSMIPDPDGAAAFLAPDAVIYFTGKTRMSHPREMAAYNSRRYKWVKKKFATLDVAPADGHIVAYGTGTLYGEWPDGTPFDGNRYIDRFEIRDGKITRIDVLNDSAERILKRQAGEPEI</sequence>